<dbReference type="Proteomes" id="UP000601435">
    <property type="component" value="Unassembled WGS sequence"/>
</dbReference>
<evidence type="ECO:0000313" key="2">
    <source>
        <dbReference type="EMBL" id="CAE7621504.1"/>
    </source>
</evidence>
<name>A0A812VI32_9DINO</name>
<feature type="compositionally biased region" description="Basic and acidic residues" evidence="1">
    <location>
        <begin position="122"/>
        <end position="134"/>
    </location>
</feature>
<accession>A0A812VI32</accession>
<feature type="compositionally biased region" description="Acidic residues" evidence="1">
    <location>
        <begin position="110"/>
        <end position="121"/>
    </location>
</feature>
<feature type="compositionally biased region" description="Basic residues" evidence="1">
    <location>
        <begin position="135"/>
        <end position="152"/>
    </location>
</feature>
<dbReference type="EMBL" id="CAJNJA010029202">
    <property type="protein sequence ID" value="CAE7621504.1"/>
    <property type="molecule type" value="Genomic_DNA"/>
</dbReference>
<sequence>MSALYEDFYHCKGNWSKSLVLKTIRSSTRNTRRGVRRWLTKPQMLPLFGGDAEVVNSIILRKEMDDELRAKEIRHHPELPGLLQYLVLVEDEECGEFVDEISDLFQAEDRQEEGDDSEEESDSSKDDESSDRKAKKDKRAKDKKKEKKAIHH</sequence>
<gene>
    <name evidence="2" type="ORF">SNEC2469_LOCUS17591</name>
</gene>
<dbReference type="AlphaFoldDB" id="A0A812VI32"/>
<evidence type="ECO:0000256" key="1">
    <source>
        <dbReference type="SAM" id="MobiDB-lite"/>
    </source>
</evidence>
<proteinExistence type="predicted"/>
<organism evidence="2 3">
    <name type="scientific">Symbiodinium necroappetens</name>
    <dbReference type="NCBI Taxonomy" id="1628268"/>
    <lineage>
        <taxon>Eukaryota</taxon>
        <taxon>Sar</taxon>
        <taxon>Alveolata</taxon>
        <taxon>Dinophyceae</taxon>
        <taxon>Suessiales</taxon>
        <taxon>Symbiodiniaceae</taxon>
        <taxon>Symbiodinium</taxon>
    </lineage>
</organism>
<feature type="region of interest" description="Disordered" evidence="1">
    <location>
        <begin position="105"/>
        <end position="152"/>
    </location>
</feature>
<comment type="caution">
    <text evidence="2">The sequence shown here is derived from an EMBL/GenBank/DDBJ whole genome shotgun (WGS) entry which is preliminary data.</text>
</comment>
<protein>
    <submittedName>
        <fullName evidence="2">Uncharacterized protein</fullName>
    </submittedName>
</protein>
<dbReference type="OrthoDB" id="447259at2759"/>
<keyword evidence="3" id="KW-1185">Reference proteome</keyword>
<reference evidence="2" key="1">
    <citation type="submission" date="2021-02" db="EMBL/GenBank/DDBJ databases">
        <authorList>
            <person name="Dougan E. K."/>
            <person name="Rhodes N."/>
            <person name="Thang M."/>
            <person name="Chan C."/>
        </authorList>
    </citation>
    <scope>NUCLEOTIDE SEQUENCE</scope>
</reference>
<evidence type="ECO:0000313" key="3">
    <source>
        <dbReference type="Proteomes" id="UP000601435"/>
    </source>
</evidence>